<dbReference type="GO" id="GO:0006751">
    <property type="term" value="P:glutathione catabolic process"/>
    <property type="evidence" value="ECO:0007669"/>
    <property type="project" value="UniProtKB-UniRule"/>
</dbReference>
<dbReference type="RefSeq" id="XP_056493451.1">
    <property type="nucleotide sequence ID" value="XM_056627656.1"/>
</dbReference>
<dbReference type="EMBL" id="JAPZBU010000004">
    <property type="protein sequence ID" value="KAJ5409136.1"/>
    <property type="molecule type" value="Genomic_DNA"/>
</dbReference>
<proteinExistence type="predicted"/>
<evidence type="ECO:0000313" key="5">
    <source>
        <dbReference type="EMBL" id="KAJ5409136.1"/>
    </source>
</evidence>
<comment type="catalytic activity">
    <reaction evidence="3">
        <text>an N-terminal (5-L-glutamyl)-[peptide] + an alpha-amino acid = 5-L-glutamyl amino acid + an N-terminal L-alpha-aminoacyl-[peptide]</text>
        <dbReference type="Rhea" id="RHEA:23904"/>
        <dbReference type="Rhea" id="RHEA-COMP:9780"/>
        <dbReference type="Rhea" id="RHEA-COMP:9795"/>
        <dbReference type="ChEBI" id="CHEBI:77644"/>
        <dbReference type="ChEBI" id="CHEBI:78597"/>
        <dbReference type="ChEBI" id="CHEBI:78599"/>
        <dbReference type="ChEBI" id="CHEBI:78608"/>
        <dbReference type="EC" id="2.3.2.2"/>
    </reaction>
</comment>
<dbReference type="AlphaFoldDB" id="A0A9W9WA05"/>
<dbReference type="GeneID" id="81366636"/>
<dbReference type="Gene3D" id="1.10.246.130">
    <property type="match status" value="1"/>
</dbReference>
<comment type="catalytic activity">
    <reaction evidence="3">
        <text>an S-substituted glutathione + H2O = an S-substituted L-cysteinylglycine + L-glutamate</text>
        <dbReference type="Rhea" id="RHEA:59468"/>
        <dbReference type="ChEBI" id="CHEBI:15377"/>
        <dbReference type="ChEBI" id="CHEBI:29985"/>
        <dbReference type="ChEBI" id="CHEBI:90779"/>
        <dbReference type="ChEBI" id="CHEBI:143103"/>
        <dbReference type="EC" id="3.4.19.13"/>
    </reaction>
</comment>
<dbReference type="InterPro" id="IPR043138">
    <property type="entry name" value="GGT_lsub"/>
</dbReference>
<feature type="binding site" evidence="2">
    <location>
        <position position="469"/>
    </location>
    <ligand>
        <name>L-glutamate</name>
        <dbReference type="ChEBI" id="CHEBI:29985"/>
    </ligand>
</feature>
<feature type="chain" id="PRO_5040781902" description="Glutathione hydrolase" evidence="4">
    <location>
        <begin position="19"/>
        <end position="566"/>
    </location>
</feature>
<evidence type="ECO:0000256" key="4">
    <source>
        <dbReference type="SAM" id="SignalP"/>
    </source>
</evidence>
<evidence type="ECO:0000256" key="3">
    <source>
        <dbReference type="RuleBase" id="RU368068"/>
    </source>
</evidence>
<organism evidence="5 6">
    <name type="scientific">Penicillium cosmopolitanum</name>
    <dbReference type="NCBI Taxonomy" id="1131564"/>
    <lineage>
        <taxon>Eukaryota</taxon>
        <taxon>Fungi</taxon>
        <taxon>Dikarya</taxon>
        <taxon>Ascomycota</taxon>
        <taxon>Pezizomycotina</taxon>
        <taxon>Eurotiomycetes</taxon>
        <taxon>Eurotiomycetidae</taxon>
        <taxon>Eurotiales</taxon>
        <taxon>Aspergillaceae</taxon>
        <taxon>Penicillium</taxon>
    </lineage>
</organism>
<protein>
    <recommendedName>
        <fullName evidence="3">Glutathione hydrolase</fullName>
        <ecNumber evidence="3">2.3.2.2</ecNumber>
        <ecNumber evidence="3">3.4.19.13</ecNumber>
    </recommendedName>
    <alternativeName>
        <fullName evidence="3">Gamma-glutamyltransferase</fullName>
    </alternativeName>
</protein>
<keyword evidence="3" id="KW-0012">Acyltransferase</keyword>
<dbReference type="NCBIfam" id="TIGR00066">
    <property type="entry name" value="g_glut_trans"/>
    <property type="match status" value="1"/>
</dbReference>
<dbReference type="GO" id="GO:0005886">
    <property type="term" value="C:plasma membrane"/>
    <property type="evidence" value="ECO:0007669"/>
    <property type="project" value="TreeGrafter"/>
</dbReference>
<dbReference type="InterPro" id="IPR000101">
    <property type="entry name" value="GGT_peptidase"/>
</dbReference>
<dbReference type="InterPro" id="IPR043137">
    <property type="entry name" value="GGT_ssub_C"/>
</dbReference>
<comment type="pathway">
    <text evidence="3">Mycotoxin biosynthesis.</text>
</comment>
<keyword evidence="4" id="KW-0732">Signal</keyword>
<evidence type="ECO:0000313" key="6">
    <source>
        <dbReference type="Proteomes" id="UP001147747"/>
    </source>
</evidence>
<keyword evidence="3" id="KW-0808">Transferase</keyword>
<reference evidence="5" key="2">
    <citation type="journal article" date="2023" name="IMA Fungus">
        <title>Comparative genomic study of the Penicillium genus elucidates a diverse pangenome and 15 lateral gene transfer events.</title>
        <authorList>
            <person name="Petersen C."/>
            <person name="Sorensen T."/>
            <person name="Nielsen M.R."/>
            <person name="Sondergaard T.E."/>
            <person name="Sorensen J.L."/>
            <person name="Fitzpatrick D.A."/>
            <person name="Frisvad J.C."/>
            <person name="Nielsen K.L."/>
        </authorList>
    </citation>
    <scope>NUCLEOTIDE SEQUENCE</scope>
    <source>
        <strain evidence="5">IBT 29677</strain>
    </source>
</reference>
<dbReference type="PANTHER" id="PTHR11686">
    <property type="entry name" value="GAMMA GLUTAMYL TRANSPEPTIDASE"/>
    <property type="match status" value="1"/>
</dbReference>
<reference evidence="5" key="1">
    <citation type="submission" date="2022-12" db="EMBL/GenBank/DDBJ databases">
        <authorList>
            <person name="Petersen C."/>
        </authorList>
    </citation>
    <scope>NUCLEOTIDE SEQUENCE</scope>
    <source>
        <strain evidence="5">IBT 29677</strain>
    </source>
</reference>
<comment type="caution">
    <text evidence="5">The sequence shown here is derived from an EMBL/GenBank/DDBJ whole genome shotgun (WGS) entry which is preliminary data.</text>
</comment>
<feature type="active site" description="Nucleophile" evidence="1">
    <location>
        <position position="376"/>
    </location>
</feature>
<dbReference type="PANTHER" id="PTHR11686:SF62">
    <property type="entry name" value="GLUTATHIONE HYDROLASE"/>
    <property type="match status" value="1"/>
</dbReference>
<dbReference type="Proteomes" id="UP001147747">
    <property type="component" value="Unassembled WGS sequence"/>
</dbReference>
<accession>A0A9W9WA05</accession>
<dbReference type="EC" id="3.4.19.13" evidence="3"/>
<dbReference type="OrthoDB" id="1081007at2759"/>
<feature type="binding site" evidence="2">
    <location>
        <position position="100"/>
    </location>
    <ligand>
        <name>L-glutamate</name>
        <dbReference type="ChEBI" id="CHEBI:29985"/>
    </ligand>
</feature>
<sequence>MLFSWLIIAGLVARQSYGIALPEFANPHLGAARLGAVASESSICSQSGTKILQKGGNAADAMIATVLCVGTVGMHHSGIGGGGFALVHDKDGSFEFIDFRETAPSAASQDMYDVNANLSIYGGLASGVPGQLRGLEHIHAKYGVLPWNSLVQPSIQLARYGFQVTQDLVANMIKATTGTEDFLTLNPSWAIDFAPNGTRLGLGDTMTRRRYADLLEVIGKQGVDAFYTGPLAESMINAIQSANGTMTLEDLRNYTVAIRGPLQIDYRGWKITSTSAPSSGPVTLSTLKIVEGYDHFFSPGMTNLSTHRMDEAMRFAYGQRTLLGDPSFVQGVDEYQNRMISDNTSREICSRISDFHTQDVSAYDPDNIDIINTPGTSHIVSADYSGMAVSLTTTINLAFGSHVIVPETGVIMNNEMNDFSIPNVDNAFGYVPQASNYIKPGKRPLSSITPTIVTHPNGTLYFVVGAAGGSRITTATIQSLIHAVDQDMPPHEALAQPRLHDQLIPNQVTFDWAYDNRTVNYMCSLGHNVTWVAPGQTQVQALRRLPNGTFEAAGEPRQANSGGFAV</sequence>
<dbReference type="PRINTS" id="PR01210">
    <property type="entry name" value="GGTRANSPTASE"/>
</dbReference>
<dbReference type="SUPFAM" id="SSF56235">
    <property type="entry name" value="N-terminal nucleophile aminohydrolases (Ntn hydrolases)"/>
    <property type="match status" value="1"/>
</dbReference>
<evidence type="ECO:0000256" key="1">
    <source>
        <dbReference type="PIRSR" id="PIRSR600101-1"/>
    </source>
</evidence>
<keyword evidence="3" id="KW-0378">Hydrolase</keyword>
<evidence type="ECO:0000256" key="2">
    <source>
        <dbReference type="PIRSR" id="PIRSR600101-2"/>
    </source>
</evidence>
<feature type="binding site" evidence="2">
    <location>
        <begin position="394"/>
        <end position="396"/>
    </location>
    <ligand>
        <name>L-glutamate</name>
        <dbReference type="ChEBI" id="CHEBI:29985"/>
    </ligand>
</feature>
<dbReference type="Gene3D" id="3.60.20.40">
    <property type="match status" value="1"/>
</dbReference>
<comment type="function">
    <text evidence="3">Gamma-glutamyltransferase.</text>
</comment>
<feature type="signal peptide" evidence="4">
    <location>
        <begin position="1"/>
        <end position="18"/>
    </location>
</feature>
<comment type="catalytic activity">
    <reaction evidence="3">
        <text>glutathione + H2O = L-cysteinylglycine + L-glutamate</text>
        <dbReference type="Rhea" id="RHEA:28807"/>
        <dbReference type="ChEBI" id="CHEBI:15377"/>
        <dbReference type="ChEBI" id="CHEBI:29985"/>
        <dbReference type="ChEBI" id="CHEBI:57925"/>
        <dbReference type="ChEBI" id="CHEBI:61694"/>
        <dbReference type="EC" id="3.4.19.13"/>
    </reaction>
</comment>
<keyword evidence="6" id="KW-1185">Reference proteome</keyword>
<feature type="binding site" evidence="2">
    <location>
        <begin position="446"/>
        <end position="447"/>
    </location>
    <ligand>
        <name>L-glutamate</name>
        <dbReference type="ChEBI" id="CHEBI:29985"/>
    </ligand>
</feature>
<name>A0A9W9WA05_9EURO</name>
<gene>
    <name evidence="5" type="ORF">N7509_003019</name>
</gene>
<dbReference type="GO" id="GO:0036374">
    <property type="term" value="F:glutathione hydrolase activity"/>
    <property type="evidence" value="ECO:0007669"/>
    <property type="project" value="UniProtKB-UniRule"/>
</dbReference>
<feature type="binding site" evidence="2">
    <location>
        <position position="418"/>
    </location>
    <ligand>
        <name>L-glutamate</name>
        <dbReference type="ChEBI" id="CHEBI:29985"/>
    </ligand>
</feature>
<dbReference type="EC" id="2.3.2.2" evidence="3"/>
<dbReference type="GO" id="GO:0103068">
    <property type="term" value="F:leukotriene C4 gamma-glutamyl transferase activity"/>
    <property type="evidence" value="ECO:0007669"/>
    <property type="project" value="UniProtKB-EC"/>
</dbReference>
<dbReference type="Pfam" id="PF01019">
    <property type="entry name" value="G_glu_transpept"/>
    <property type="match status" value="1"/>
</dbReference>
<dbReference type="InterPro" id="IPR029055">
    <property type="entry name" value="Ntn_hydrolases_N"/>
</dbReference>
<dbReference type="FunFam" id="3.60.20.40:FF:000008">
    <property type="entry name" value="Gamma-glutamyltranspeptidase (Eurofung)"/>
    <property type="match status" value="1"/>
</dbReference>